<evidence type="ECO:0000313" key="4">
    <source>
        <dbReference type="EMBL" id="KAK4872170.1"/>
    </source>
</evidence>
<dbReference type="SMART" id="SM00364">
    <property type="entry name" value="LRR_BAC"/>
    <property type="match status" value="5"/>
</dbReference>
<dbReference type="PANTHER" id="PTHR45712:SF22">
    <property type="entry name" value="INSULIN-LIKE GROWTH FACTOR-BINDING PROTEIN COMPLEX ACID LABILE SUBUNIT"/>
    <property type="match status" value="1"/>
</dbReference>
<keyword evidence="1" id="KW-0433">Leucine-rich repeat</keyword>
<dbReference type="Pfam" id="PF13855">
    <property type="entry name" value="LRR_8"/>
    <property type="match status" value="3"/>
</dbReference>
<dbReference type="Proteomes" id="UP001353858">
    <property type="component" value="Unassembled WGS sequence"/>
</dbReference>
<keyword evidence="5" id="KW-1185">Reference proteome</keyword>
<dbReference type="InterPro" id="IPR032675">
    <property type="entry name" value="LRR_dom_sf"/>
</dbReference>
<sequence length="731" mass="83340">MCLSTTHNSISDDLQIGVYDILRINIGSKSATMLRNIGLLFILAIATADNCPKHCICSQNSATCNSTNLASFGERIFKLKITNPKVPLIIKNGHFNVSGLQDVNSISIEYATIIDIDDTAFSGIRKLSSFSMINSNIPLINPLTFSNTKNLRILQISNSTLKKFDSFKSKSLEELDLSGNRLTTIFKTSFEFLPTLTFINLENNNISTIDPLAFSNLINLQDVLLSNNNIKYLDPNIFEKNTELISINLSNNPLKQINLNLTAELEKLTLKSCQLRSFDEVLSKNLGLLSYLDLSGNNLELTSNTFAKMEELEFIDLSRNNLTSLPSRIFYSNYKLQKINLDNNRFKDFPKFESNHNFQTYYFSCSNCSIVRLDEDSFKYFPSLVILNLSRNKIIGANLTAIQSLYRLVELNLSYNNISVIHPSSFIKSSALQTVNLAGNPLKVINPNVFYSNRFLKFLDVSNCSLKKLWQQPVKKNLDFLSELNVENNLLTSISPRDLQVVPVINILGISQNLLHCDEVLRDAITWLTKHQVLPRSAQTKTHENIVNANATETMLNQSSWRVLIKERCLDEFYFENSENELKVIAENDQNHIEIEPNVDDNEEDSYWYNDDEYSKMDEDYVKAKSLFESIRFKSENHTKYSFLWPTLVFIFTALSVLVIAANVLLLILKTRALPRNVNLPHIKIPRWNSNNRLKKHSGSVYQPLSEERTDIFVPNRKVEVPTHSTPKSSV</sequence>
<dbReference type="Gene3D" id="3.80.10.10">
    <property type="entry name" value="Ribonuclease Inhibitor"/>
    <property type="match status" value="3"/>
</dbReference>
<evidence type="ECO:0000313" key="5">
    <source>
        <dbReference type="Proteomes" id="UP001353858"/>
    </source>
</evidence>
<evidence type="ECO:0000256" key="1">
    <source>
        <dbReference type="ARBA" id="ARBA00022614"/>
    </source>
</evidence>
<reference evidence="5" key="1">
    <citation type="submission" date="2023-01" db="EMBL/GenBank/DDBJ databases">
        <title>Key to firefly adult light organ development and bioluminescence: homeobox transcription factors regulate luciferase expression and transportation to peroxisome.</title>
        <authorList>
            <person name="Fu X."/>
        </authorList>
    </citation>
    <scope>NUCLEOTIDE SEQUENCE [LARGE SCALE GENOMIC DNA]</scope>
</reference>
<evidence type="ECO:0000256" key="2">
    <source>
        <dbReference type="ARBA" id="ARBA00022737"/>
    </source>
</evidence>
<dbReference type="InterPro" id="IPR001611">
    <property type="entry name" value="Leu-rich_rpt"/>
</dbReference>
<dbReference type="SMART" id="SM00369">
    <property type="entry name" value="LRR_TYP"/>
    <property type="match status" value="8"/>
</dbReference>
<dbReference type="PROSITE" id="PS51450">
    <property type="entry name" value="LRR"/>
    <property type="match status" value="4"/>
</dbReference>
<protein>
    <submittedName>
        <fullName evidence="4">Uncharacterized protein</fullName>
    </submittedName>
</protein>
<dbReference type="InterPro" id="IPR003591">
    <property type="entry name" value="Leu-rich_rpt_typical-subtyp"/>
</dbReference>
<proteinExistence type="predicted"/>
<feature type="transmembrane region" description="Helical" evidence="3">
    <location>
        <begin position="643"/>
        <end position="669"/>
    </location>
</feature>
<evidence type="ECO:0000256" key="3">
    <source>
        <dbReference type="SAM" id="Phobius"/>
    </source>
</evidence>
<accession>A0AAN7NU90</accession>
<keyword evidence="3" id="KW-0472">Membrane</keyword>
<name>A0AAN7NU90_9COLE</name>
<dbReference type="SUPFAM" id="SSF52058">
    <property type="entry name" value="L domain-like"/>
    <property type="match status" value="1"/>
</dbReference>
<keyword evidence="2" id="KW-0677">Repeat</keyword>
<dbReference type="PANTHER" id="PTHR45712">
    <property type="entry name" value="AGAP008170-PA"/>
    <property type="match status" value="1"/>
</dbReference>
<dbReference type="EMBL" id="JARPUR010000008">
    <property type="protein sequence ID" value="KAK4872170.1"/>
    <property type="molecule type" value="Genomic_DNA"/>
</dbReference>
<dbReference type="InterPro" id="IPR050333">
    <property type="entry name" value="SLRP"/>
</dbReference>
<comment type="caution">
    <text evidence="4">The sequence shown here is derived from an EMBL/GenBank/DDBJ whole genome shotgun (WGS) entry which is preliminary data.</text>
</comment>
<dbReference type="AlphaFoldDB" id="A0AAN7NU90"/>
<organism evidence="4 5">
    <name type="scientific">Aquatica leii</name>
    <dbReference type="NCBI Taxonomy" id="1421715"/>
    <lineage>
        <taxon>Eukaryota</taxon>
        <taxon>Metazoa</taxon>
        <taxon>Ecdysozoa</taxon>
        <taxon>Arthropoda</taxon>
        <taxon>Hexapoda</taxon>
        <taxon>Insecta</taxon>
        <taxon>Pterygota</taxon>
        <taxon>Neoptera</taxon>
        <taxon>Endopterygota</taxon>
        <taxon>Coleoptera</taxon>
        <taxon>Polyphaga</taxon>
        <taxon>Elateriformia</taxon>
        <taxon>Elateroidea</taxon>
        <taxon>Lampyridae</taxon>
        <taxon>Luciolinae</taxon>
        <taxon>Aquatica</taxon>
    </lineage>
</organism>
<keyword evidence="3" id="KW-1133">Transmembrane helix</keyword>
<keyword evidence="3" id="KW-0812">Transmembrane</keyword>
<gene>
    <name evidence="4" type="ORF">RN001_016294</name>
</gene>